<proteinExistence type="predicted"/>
<gene>
    <name evidence="1" type="ORF">LEP1GSC083_0035</name>
</gene>
<protein>
    <submittedName>
        <fullName evidence="1">Uncharacterized protein</fullName>
    </submittedName>
</protein>
<name>M6K1E1_LEPIR</name>
<dbReference type="AlphaFoldDB" id="M6K1E1"/>
<dbReference type="Proteomes" id="UP000012137">
    <property type="component" value="Unassembled WGS sequence"/>
</dbReference>
<organism evidence="1 2">
    <name type="scientific">Leptospira interrogans serovar Pyrogenes str. L0374</name>
    <dbReference type="NCBI Taxonomy" id="1049928"/>
    <lineage>
        <taxon>Bacteria</taxon>
        <taxon>Pseudomonadati</taxon>
        <taxon>Spirochaetota</taxon>
        <taxon>Spirochaetia</taxon>
        <taxon>Leptospirales</taxon>
        <taxon>Leptospiraceae</taxon>
        <taxon>Leptospira</taxon>
    </lineage>
</organism>
<reference evidence="1 2" key="1">
    <citation type="submission" date="2013-01" db="EMBL/GenBank/DDBJ databases">
        <authorList>
            <person name="Harkins D.M."/>
            <person name="Durkin A.S."/>
            <person name="Brinkac L.M."/>
            <person name="Haft D.H."/>
            <person name="Selengut J.D."/>
            <person name="Sanka R."/>
            <person name="DePew J."/>
            <person name="Purushe J."/>
            <person name="Peacock S.J."/>
            <person name="Thaipadungpanit J."/>
            <person name="Wuthiekanun V.W."/>
            <person name="Day N.P."/>
            <person name="Vinetz J.M."/>
            <person name="Sutton G.G."/>
            <person name="Nierman W.C."/>
            <person name="Fouts D.E."/>
        </authorList>
    </citation>
    <scope>NUCLEOTIDE SEQUENCE [LARGE SCALE GENOMIC DNA]</scope>
    <source>
        <strain evidence="1 2">L0374</strain>
    </source>
</reference>
<comment type="caution">
    <text evidence="1">The sequence shown here is derived from an EMBL/GenBank/DDBJ whole genome shotgun (WGS) entry which is preliminary data.</text>
</comment>
<evidence type="ECO:0000313" key="1">
    <source>
        <dbReference type="EMBL" id="EMN27934.1"/>
    </source>
</evidence>
<accession>M6K1E1</accession>
<dbReference type="EMBL" id="AHMZ02000149">
    <property type="protein sequence ID" value="EMN27934.1"/>
    <property type="molecule type" value="Genomic_DNA"/>
</dbReference>
<sequence>MLSENLDDELIFDFTEDNNERLLEIELSGVNWIQVEY</sequence>
<evidence type="ECO:0000313" key="2">
    <source>
        <dbReference type="Proteomes" id="UP000012137"/>
    </source>
</evidence>